<dbReference type="EMBL" id="FOQK01000008">
    <property type="protein sequence ID" value="SFH92282.1"/>
    <property type="molecule type" value="Genomic_DNA"/>
</dbReference>
<organism evidence="2 3">
    <name type="scientific">Selenomonas ruminantium</name>
    <dbReference type="NCBI Taxonomy" id="971"/>
    <lineage>
        <taxon>Bacteria</taxon>
        <taxon>Bacillati</taxon>
        <taxon>Bacillota</taxon>
        <taxon>Negativicutes</taxon>
        <taxon>Selenomonadales</taxon>
        <taxon>Selenomonadaceae</taxon>
        <taxon>Selenomonas</taxon>
    </lineage>
</organism>
<protein>
    <submittedName>
        <fullName evidence="2">Predicted DNA-binding transcriptional regulator YafY, contains an HTH and WYL domains</fullName>
    </submittedName>
</protein>
<dbReference type="Proteomes" id="UP000183639">
    <property type="component" value="Unassembled WGS sequence"/>
</dbReference>
<name>A0A1I3DZW6_SELRU</name>
<proteinExistence type="predicted"/>
<gene>
    <name evidence="2" type="ORF">SAMN04487861_10885</name>
</gene>
<evidence type="ECO:0000313" key="2">
    <source>
        <dbReference type="EMBL" id="SFH92282.1"/>
    </source>
</evidence>
<reference evidence="2 3" key="1">
    <citation type="submission" date="2016-10" db="EMBL/GenBank/DDBJ databases">
        <authorList>
            <person name="de Groot N.N."/>
        </authorList>
    </citation>
    <scope>NUCLEOTIDE SEQUENCE [LARGE SCALE GENOMIC DNA]</scope>
    <source>
        <strain evidence="2 3">Z108</strain>
    </source>
</reference>
<evidence type="ECO:0000313" key="3">
    <source>
        <dbReference type="Proteomes" id="UP000183639"/>
    </source>
</evidence>
<evidence type="ECO:0000259" key="1">
    <source>
        <dbReference type="Pfam" id="PF13280"/>
    </source>
</evidence>
<feature type="domain" description="WYL" evidence="1">
    <location>
        <begin position="146"/>
        <end position="219"/>
    </location>
</feature>
<dbReference type="InterPro" id="IPR026881">
    <property type="entry name" value="WYL_dom"/>
</dbReference>
<dbReference type="GO" id="GO:0003677">
    <property type="term" value="F:DNA binding"/>
    <property type="evidence" value="ECO:0007669"/>
    <property type="project" value="UniProtKB-KW"/>
</dbReference>
<dbReference type="Pfam" id="PF13280">
    <property type="entry name" value="WYL"/>
    <property type="match status" value="1"/>
</dbReference>
<dbReference type="AlphaFoldDB" id="A0A1I3DZW6"/>
<dbReference type="PROSITE" id="PS52050">
    <property type="entry name" value="WYL"/>
    <property type="match status" value="1"/>
</dbReference>
<sequence length="334" mass="39012">MKKGSGEMYATGNKKMLNMLILDILKDYSDENHRLTQQEIIQLLDKIYGMTCDRRSVKANIESLKELGYDIATNRGCYLMERDFEDAELRLLIDSVLCSRGLSKNQAKRLIEKLVKFGNRYFQPKVKHIAKLSEMRHSDNTRVMQNIDMLNDAIEHETKVQFTYNRYNTSFRLVPKRKKPYIVSPYQMVVCNGWYYLICNTENHDNISHYRIDKMAAMQILDKPIKAKREIADFAIGGYNLPKHMAEHIYMFGGDSIEVKFLTEKSMMDQLVDWFGKAFSVKSVGPDEILVTVKCNENAIRYWALQYVEYVDIVEPVWLKTDIENILKKKLGIP</sequence>
<keyword evidence="2" id="KW-0238">DNA-binding</keyword>
<accession>A0A1I3DZW6</accession>